<organism evidence="2 3">
    <name type="scientific">Punica granatum</name>
    <name type="common">Pomegranate</name>
    <dbReference type="NCBI Taxonomy" id="22663"/>
    <lineage>
        <taxon>Eukaryota</taxon>
        <taxon>Viridiplantae</taxon>
        <taxon>Streptophyta</taxon>
        <taxon>Embryophyta</taxon>
        <taxon>Tracheophyta</taxon>
        <taxon>Spermatophyta</taxon>
        <taxon>Magnoliopsida</taxon>
        <taxon>eudicotyledons</taxon>
        <taxon>Gunneridae</taxon>
        <taxon>Pentapetalae</taxon>
        <taxon>rosids</taxon>
        <taxon>malvids</taxon>
        <taxon>Myrtales</taxon>
        <taxon>Lythraceae</taxon>
        <taxon>Punica</taxon>
    </lineage>
</organism>
<keyword evidence="3" id="KW-1185">Reference proteome</keyword>
<protein>
    <submittedName>
        <fullName evidence="2">Uncharacterized protein</fullName>
    </submittedName>
</protein>
<dbReference type="EMBL" id="PGOL01003643">
    <property type="protein sequence ID" value="PKI40223.1"/>
    <property type="molecule type" value="Genomic_DNA"/>
</dbReference>
<proteinExistence type="predicted"/>
<gene>
    <name evidence="2" type="ORF">CRG98_039380</name>
</gene>
<evidence type="ECO:0000256" key="1">
    <source>
        <dbReference type="SAM" id="SignalP"/>
    </source>
</evidence>
<keyword evidence="1" id="KW-0732">Signal</keyword>
<feature type="chain" id="PRO_5014112466" evidence="1">
    <location>
        <begin position="20"/>
        <end position="101"/>
    </location>
</feature>
<accession>A0A2I0I8U7</accession>
<name>A0A2I0I8U7_PUNGR</name>
<dbReference type="AlphaFoldDB" id="A0A2I0I8U7"/>
<sequence length="101" mass="10544">MRILLLLLLLVFFYHHGFALLAAEGAACVTLIAKSAIAYIANKVVALVGRFGGAAALVRQVVEAPAVIQSPSQADLIQMALAAYLITEVAAVPIVVAESEL</sequence>
<feature type="signal peptide" evidence="1">
    <location>
        <begin position="1"/>
        <end position="19"/>
    </location>
</feature>
<dbReference type="Proteomes" id="UP000233551">
    <property type="component" value="Unassembled WGS sequence"/>
</dbReference>
<evidence type="ECO:0000313" key="2">
    <source>
        <dbReference type="EMBL" id="PKI40223.1"/>
    </source>
</evidence>
<comment type="caution">
    <text evidence="2">The sequence shown here is derived from an EMBL/GenBank/DDBJ whole genome shotgun (WGS) entry which is preliminary data.</text>
</comment>
<reference evidence="2 3" key="1">
    <citation type="submission" date="2017-11" db="EMBL/GenBank/DDBJ databases">
        <title>De-novo sequencing of pomegranate (Punica granatum L.) genome.</title>
        <authorList>
            <person name="Akparov Z."/>
            <person name="Amiraslanov A."/>
            <person name="Hajiyeva S."/>
            <person name="Abbasov M."/>
            <person name="Kaur K."/>
            <person name="Hamwieh A."/>
            <person name="Solovyev V."/>
            <person name="Salamov A."/>
            <person name="Braich B."/>
            <person name="Kosarev P."/>
            <person name="Mahmoud A."/>
            <person name="Hajiyev E."/>
            <person name="Babayeva S."/>
            <person name="Izzatullayeva V."/>
            <person name="Mammadov A."/>
            <person name="Mammadov A."/>
            <person name="Sharifova S."/>
            <person name="Ojaghi J."/>
            <person name="Eynullazada K."/>
            <person name="Bayramov B."/>
            <person name="Abdulazimova A."/>
            <person name="Shahmuradov I."/>
        </authorList>
    </citation>
    <scope>NUCLEOTIDE SEQUENCE [LARGE SCALE GENOMIC DNA]</scope>
    <source>
        <strain evidence="3">cv. AG2017</strain>
        <tissue evidence="2">Leaf</tissue>
    </source>
</reference>
<evidence type="ECO:0000313" key="3">
    <source>
        <dbReference type="Proteomes" id="UP000233551"/>
    </source>
</evidence>